<comment type="caution">
    <text evidence="2">The sequence shown here is derived from an EMBL/GenBank/DDBJ whole genome shotgun (WGS) entry which is preliminary data.</text>
</comment>
<gene>
    <name evidence="2" type="ORF">ACFOMG_03740</name>
</gene>
<evidence type="ECO:0000313" key="3">
    <source>
        <dbReference type="Proteomes" id="UP001595722"/>
    </source>
</evidence>
<evidence type="ECO:0000313" key="2">
    <source>
        <dbReference type="EMBL" id="MFC3679221.1"/>
    </source>
</evidence>
<keyword evidence="3" id="KW-1185">Reference proteome</keyword>
<proteinExistence type="predicted"/>
<dbReference type="Proteomes" id="UP001595722">
    <property type="component" value="Unassembled WGS sequence"/>
</dbReference>
<name>A0ABV7VR45_9GAMM</name>
<keyword evidence="1" id="KW-1133">Transmembrane helix</keyword>
<keyword evidence="1" id="KW-0812">Transmembrane</keyword>
<keyword evidence="1" id="KW-0472">Membrane</keyword>
<reference evidence="3" key="1">
    <citation type="journal article" date="2019" name="Int. J. Syst. Evol. Microbiol.">
        <title>The Global Catalogue of Microorganisms (GCM) 10K type strain sequencing project: providing services to taxonomists for standard genome sequencing and annotation.</title>
        <authorList>
            <consortium name="The Broad Institute Genomics Platform"/>
            <consortium name="The Broad Institute Genome Sequencing Center for Infectious Disease"/>
            <person name="Wu L."/>
            <person name="Ma J."/>
        </authorList>
    </citation>
    <scope>NUCLEOTIDE SEQUENCE [LARGE SCALE GENOMIC DNA]</scope>
    <source>
        <strain evidence="3">KCTC 42424</strain>
    </source>
</reference>
<feature type="transmembrane region" description="Helical" evidence="1">
    <location>
        <begin position="34"/>
        <end position="52"/>
    </location>
</feature>
<dbReference type="RefSeq" id="WP_376864879.1">
    <property type="nucleotide sequence ID" value="NZ_JBHRYB010000003.1"/>
</dbReference>
<dbReference type="InterPro" id="IPR009525">
    <property type="entry name" value="DUF1145"/>
</dbReference>
<organism evidence="2 3">
    <name type="scientific">Bacterioplanoides pacificum</name>
    <dbReference type="NCBI Taxonomy" id="1171596"/>
    <lineage>
        <taxon>Bacteria</taxon>
        <taxon>Pseudomonadati</taxon>
        <taxon>Pseudomonadota</taxon>
        <taxon>Gammaproteobacteria</taxon>
        <taxon>Oceanospirillales</taxon>
        <taxon>Oceanospirillaceae</taxon>
        <taxon>Bacterioplanoides</taxon>
    </lineage>
</organism>
<accession>A0ABV7VR45</accession>
<dbReference type="Pfam" id="PF06611">
    <property type="entry name" value="DUF1145"/>
    <property type="match status" value="1"/>
</dbReference>
<sequence>MFIALNKAATVVFWLLVVMAQVQGWQGWLGLLPQVGLAVAVIHVLEVAYFWLSLKQRSSNPVADALQIFVFGIFHMKRFIEQQNA</sequence>
<dbReference type="EMBL" id="JBHRYB010000003">
    <property type="protein sequence ID" value="MFC3679221.1"/>
    <property type="molecule type" value="Genomic_DNA"/>
</dbReference>
<protein>
    <submittedName>
        <fullName evidence="2">DUF1145 domain-containing protein</fullName>
    </submittedName>
</protein>
<evidence type="ECO:0000256" key="1">
    <source>
        <dbReference type="SAM" id="Phobius"/>
    </source>
</evidence>